<accession>A0A9P6EYG8</accession>
<evidence type="ECO:0000313" key="1">
    <source>
        <dbReference type="EMBL" id="KAF9538864.1"/>
    </source>
</evidence>
<evidence type="ECO:0000313" key="2">
    <source>
        <dbReference type="Proteomes" id="UP000723463"/>
    </source>
</evidence>
<dbReference type="Proteomes" id="UP000723463">
    <property type="component" value="Unassembled WGS sequence"/>
</dbReference>
<proteinExistence type="predicted"/>
<gene>
    <name evidence="1" type="ORF">EC957_006080</name>
</gene>
<sequence length="289" mass="32501">MFQTLDITIANSDRPAYTIQFPYKLTVTLSILFKRIHARLRTDESPSTAKTSFSMTPQARTITAPWRATASWTAAPPSPTTPCHSGQELRAMLSCLNVLYGEIYTLYFAPEMMIQKVKTVMHLLNRYESSAHNLNFAGKKLEGKCPLEDYEPALLDDVISPGINIESASRCTSTHRVVFKEAFGTLAITQAFFACPNCGGSDGITPITVGFIRCKYRFRGTKASGELYTSGWKEVATDDYHQLFVSSKEISWRQLDIETACLGYDECPICSELMKEFEALEFIDEWFRG</sequence>
<comment type="caution">
    <text evidence="1">The sequence shown here is derived from an EMBL/GenBank/DDBJ whole genome shotgun (WGS) entry which is preliminary data.</text>
</comment>
<protein>
    <submittedName>
        <fullName evidence="1">Uncharacterized protein</fullName>
    </submittedName>
</protein>
<dbReference type="EMBL" id="JAAAXW010000279">
    <property type="protein sequence ID" value="KAF9538864.1"/>
    <property type="molecule type" value="Genomic_DNA"/>
</dbReference>
<dbReference type="AlphaFoldDB" id="A0A9P6EYG8"/>
<reference evidence="1" key="1">
    <citation type="journal article" date="2020" name="Fungal Divers.">
        <title>Resolving the Mortierellaceae phylogeny through synthesis of multi-gene phylogenetics and phylogenomics.</title>
        <authorList>
            <person name="Vandepol N."/>
            <person name="Liber J."/>
            <person name="Desiro A."/>
            <person name="Na H."/>
            <person name="Kennedy M."/>
            <person name="Barry K."/>
            <person name="Grigoriev I.V."/>
            <person name="Miller A.N."/>
            <person name="O'Donnell K."/>
            <person name="Stajich J.E."/>
            <person name="Bonito G."/>
        </authorList>
    </citation>
    <scope>NUCLEOTIDE SEQUENCE</scope>
    <source>
        <strain evidence="1">NRRL 2591</strain>
    </source>
</reference>
<organism evidence="1 2">
    <name type="scientific">Mortierella hygrophila</name>
    <dbReference type="NCBI Taxonomy" id="979708"/>
    <lineage>
        <taxon>Eukaryota</taxon>
        <taxon>Fungi</taxon>
        <taxon>Fungi incertae sedis</taxon>
        <taxon>Mucoromycota</taxon>
        <taxon>Mortierellomycotina</taxon>
        <taxon>Mortierellomycetes</taxon>
        <taxon>Mortierellales</taxon>
        <taxon>Mortierellaceae</taxon>
        <taxon>Mortierella</taxon>
    </lineage>
</organism>
<name>A0A9P6EYG8_9FUNG</name>
<keyword evidence="2" id="KW-1185">Reference proteome</keyword>